<reference evidence="1 2" key="1">
    <citation type="submission" date="2018-11" db="EMBL/GenBank/DDBJ databases">
        <title>Genome sequencing and assembly of Clostridium tagluense strain A121.</title>
        <authorList>
            <person name="Murakami T."/>
            <person name="Segawa T."/>
            <person name="Shcherbakova V.A."/>
            <person name="Mori H."/>
            <person name="Yoshimura Y."/>
        </authorList>
    </citation>
    <scope>NUCLEOTIDE SEQUENCE [LARGE SCALE GENOMIC DNA]</scope>
    <source>
        <strain evidence="1 2">A121</strain>
    </source>
</reference>
<accession>A0A401UTK9</accession>
<dbReference type="OrthoDB" id="3524978at2"/>
<dbReference type="AlphaFoldDB" id="A0A401UTK9"/>
<organism evidence="1 2">
    <name type="scientific">Clostridium tagluense</name>
    <dbReference type="NCBI Taxonomy" id="360422"/>
    <lineage>
        <taxon>Bacteria</taxon>
        <taxon>Bacillati</taxon>
        <taxon>Bacillota</taxon>
        <taxon>Clostridia</taxon>
        <taxon>Eubacteriales</taxon>
        <taxon>Clostridiaceae</taxon>
        <taxon>Clostridium</taxon>
    </lineage>
</organism>
<keyword evidence="2" id="KW-1185">Reference proteome</keyword>
<name>A0A401UTK9_9CLOT</name>
<evidence type="ECO:0008006" key="3">
    <source>
        <dbReference type="Google" id="ProtNLM"/>
    </source>
</evidence>
<dbReference type="EMBL" id="BHYK01000045">
    <property type="protein sequence ID" value="GCD12877.1"/>
    <property type="molecule type" value="Genomic_DNA"/>
</dbReference>
<comment type="caution">
    <text evidence="1">The sequence shown here is derived from an EMBL/GenBank/DDBJ whole genome shotgun (WGS) entry which is preliminary data.</text>
</comment>
<evidence type="ECO:0000313" key="2">
    <source>
        <dbReference type="Proteomes" id="UP000287872"/>
    </source>
</evidence>
<dbReference type="Proteomes" id="UP000287872">
    <property type="component" value="Unassembled WGS sequence"/>
</dbReference>
<proteinExistence type="predicted"/>
<sequence>MKDKSELFKNLNLINKHNDYNKKLIMSLGKTFGERGLASSTPNSIFQNISPLDGLTDMELGLFVTSLYNSKDLDKEAKETIKPSDYFTPSEIDIIDNFKIEKKILRELVFESIDKVHNSDFEWLCGWWSFEDMYDAHLANLTSYNIKTQREATYKRTQTGEILILPTINPIAVREIGELAYNDKFKPNLITINIRLIKGKTPNIKHDERSRKLIITPEYDFTKPNTTFADIIDGQHRFSGAISGVEKRRKEGKKTKGGLFVYIMCATEDEANAIIAKEAKRNEISTEHTKSIENTDYNKIVSMINEDKNKKNNILYNEVAKTYKELEATEKLTTNEFLTYAIKHTGLDISNSYKMKIEIPEILEIMNDICQTIIQEKFSNDIEKIKKETELFKHGMFAGYFVLATKIKTGNCENKINDIVDSLILRNDKLKEFNLGTKNPKLNKLCEFIETII</sequence>
<dbReference type="RefSeq" id="WP_125005922.1">
    <property type="nucleotide sequence ID" value="NZ_BHYK01000045.1"/>
</dbReference>
<gene>
    <name evidence="1" type="ORF">Ctaglu_45000</name>
</gene>
<evidence type="ECO:0000313" key="1">
    <source>
        <dbReference type="EMBL" id="GCD12877.1"/>
    </source>
</evidence>
<protein>
    <recommendedName>
        <fullName evidence="3">DGQHR domain-containing protein</fullName>
    </recommendedName>
</protein>